<keyword evidence="5 9" id="KW-0812">Transmembrane</keyword>
<evidence type="ECO:0000256" key="9">
    <source>
        <dbReference type="SAM" id="Phobius"/>
    </source>
</evidence>
<dbReference type="GO" id="GO:0006935">
    <property type="term" value="P:chemotaxis"/>
    <property type="evidence" value="ECO:0007669"/>
    <property type="project" value="InterPro"/>
</dbReference>
<dbReference type="PATRIC" id="fig|1298593.3.peg.596"/>
<feature type="transmembrane region" description="Helical" evidence="9">
    <location>
        <begin position="32"/>
        <end position="57"/>
    </location>
</feature>
<keyword evidence="3" id="KW-0813">Transport</keyword>
<dbReference type="Pfam" id="PF01618">
    <property type="entry name" value="MotA_ExbB"/>
    <property type="match status" value="1"/>
</dbReference>
<evidence type="ECO:0000256" key="2">
    <source>
        <dbReference type="ARBA" id="ARBA00008038"/>
    </source>
</evidence>
<dbReference type="PROSITE" id="PS01307">
    <property type="entry name" value="MOTA"/>
    <property type="match status" value="1"/>
</dbReference>
<evidence type="ECO:0000313" key="12">
    <source>
        <dbReference type="Proteomes" id="UP000011866"/>
    </source>
</evidence>
<gene>
    <name evidence="11" type="ORF">TOL_0624</name>
</gene>
<dbReference type="Proteomes" id="UP000011866">
    <property type="component" value="Chromosome"/>
</dbReference>
<evidence type="ECO:0000256" key="3">
    <source>
        <dbReference type="ARBA" id="ARBA00022448"/>
    </source>
</evidence>
<dbReference type="GO" id="GO:0071978">
    <property type="term" value="P:bacterial-type flagellum-dependent swarming motility"/>
    <property type="evidence" value="ECO:0007669"/>
    <property type="project" value="InterPro"/>
</dbReference>
<feature type="transmembrane region" description="Helical" evidence="9">
    <location>
        <begin position="7"/>
        <end position="26"/>
    </location>
</feature>
<evidence type="ECO:0000256" key="8">
    <source>
        <dbReference type="ARBA" id="ARBA00023136"/>
    </source>
</evidence>
<proteinExistence type="inferred from homology"/>
<keyword evidence="6" id="KW-0283">Flagellar rotation</keyword>
<feature type="domain" description="MotA/TolQ/ExbB proton channel" evidence="10">
    <location>
        <begin position="111"/>
        <end position="222"/>
    </location>
</feature>
<dbReference type="AlphaFoldDB" id="M5DPL7"/>
<keyword evidence="7 9" id="KW-1133">Transmembrane helix</keyword>
<dbReference type="InterPro" id="IPR000540">
    <property type="entry name" value="Flag_MotA_CS"/>
</dbReference>
<feature type="transmembrane region" description="Helical" evidence="9">
    <location>
        <begin position="153"/>
        <end position="177"/>
    </location>
</feature>
<evidence type="ECO:0000256" key="7">
    <source>
        <dbReference type="ARBA" id="ARBA00022989"/>
    </source>
</evidence>
<sequence>MFRFSFSTLIGFCAGIGLFIFAVMSSTSNYQIFVSISSLALVLGSTLAASLISYSTMDVLCAVKSMMQTFLHSPTSQRHLREIAQRFVDWSTIYRQGGVAALESSLTPADLKDEYVRDGIEMIGAGYKNHDIRILLTDQMDATWQRHTLESKVLNTMAVYSPGFGMVGTIVGLIIMLDNLNGDMAGLGKGLALALITTLYGVVLANLFFKPAANQVTEKQETMYFRHQLIMEGFVLLAEKRDALYIQDRLNAYLRPNARMKALIEELE</sequence>
<comment type="subcellular location">
    <subcellularLocation>
        <location evidence="1">Cell membrane</location>
        <topology evidence="1">Multi-pass membrane protein</topology>
    </subcellularLocation>
</comment>
<evidence type="ECO:0000256" key="6">
    <source>
        <dbReference type="ARBA" id="ARBA00022779"/>
    </source>
</evidence>
<organism evidence="11 12">
    <name type="scientific">Thalassolituus oleivorans MIL-1</name>
    <dbReference type="NCBI Taxonomy" id="1298593"/>
    <lineage>
        <taxon>Bacteria</taxon>
        <taxon>Pseudomonadati</taxon>
        <taxon>Pseudomonadota</taxon>
        <taxon>Gammaproteobacteria</taxon>
        <taxon>Oceanospirillales</taxon>
        <taxon>Oceanospirillaceae</taxon>
        <taxon>Thalassolituus</taxon>
    </lineage>
</organism>
<dbReference type="PANTHER" id="PTHR30433">
    <property type="entry name" value="CHEMOTAXIS PROTEIN MOTA"/>
    <property type="match status" value="1"/>
</dbReference>
<comment type="similarity">
    <text evidence="2">Belongs to the MotA family.</text>
</comment>
<evidence type="ECO:0000256" key="5">
    <source>
        <dbReference type="ARBA" id="ARBA00022692"/>
    </source>
</evidence>
<evidence type="ECO:0000259" key="10">
    <source>
        <dbReference type="Pfam" id="PF01618"/>
    </source>
</evidence>
<dbReference type="eggNOG" id="COG1291">
    <property type="taxonomic scope" value="Bacteria"/>
</dbReference>
<reference evidence="11 12" key="1">
    <citation type="journal article" date="2013" name="Genome Announc.">
        <title>Genome Sequence of Thalassolituus oleivorans MIL-1 (DSM 14913T).</title>
        <authorList>
            <person name="Golyshin P.N."/>
            <person name="Werner J."/>
            <person name="Chernikova T.N."/>
            <person name="Tran H."/>
            <person name="Ferrer M."/>
            <person name="Yakimov M.M."/>
            <person name="Teeling H."/>
            <person name="Golyshina O.V."/>
        </authorList>
    </citation>
    <scope>NUCLEOTIDE SEQUENCE [LARGE SCALE GENOMIC DNA]</scope>
    <source>
        <strain evidence="11 12">MIL-1</strain>
    </source>
</reference>
<evidence type="ECO:0000256" key="4">
    <source>
        <dbReference type="ARBA" id="ARBA00022475"/>
    </source>
</evidence>
<protein>
    <submittedName>
        <fullName evidence="11">Chemotaxis MotA protein</fullName>
    </submittedName>
</protein>
<keyword evidence="4" id="KW-1003">Cell membrane</keyword>
<dbReference type="GeneID" id="79175597"/>
<dbReference type="KEGG" id="tol:TOL_0624"/>
<dbReference type="GO" id="GO:0005886">
    <property type="term" value="C:plasma membrane"/>
    <property type="evidence" value="ECO:0007669"/>
    <property type="project" value="UniProtKB-SubCell"/>
</dbReference>
<evidence type="ECO:0000313" key="11">
    <source>
        <dbReference type="EMBL" id="CCU71062.1"/>
    </source>
</evidence>
<keyword evidence="12" id="KW-1185">Reference proteome</keyword>
<dbReference type="InterPro" id="IPR047055">
    <property type="entry name" value="MotA-like"/>
</dbReference>
<feature type="transmembrane region" description="Helical" evidence="9">
    <location>
        <begin position="189"/>
        <end position="209"/>
    </location>
</feature>
<dbReference type="RefSeq" id="WP_015485799.1">
    <property type="nucleotide sequence ID" value="NC_020888.1"/>
</dbReference>
<dbReference type="PANTHER" id="PTHR30433:SF2">
    <property type="entry name" value="MOTILITY PROTEIN A"/>
    <property type="match status" value="1"/>
</dbReference>
<dbReference type="InterPro" id="IPR002898">
    <property type="entry name" value="MotA_ExbB_proton_chnl"/>
</dbReference>
<keyword evidence="8 9" id="KW-0472">Membrane</keyword>
<accession>M5DPL7</accession>
<dbReference type="HOGENOM" id="CLU_079895_1_0_6"/>
<name>M5DPL7_9GAMM</name>
<dbReference type="EMBL" id="HF680312">
    <property type="protein sequence ID" value="CCU71062.1"/>
    <property type="molecule type" value="Genomic_DNA"/>
</dbReference>
<evidence type="ECO:0000256" key="1">
    <source>
        <dbReference type="ARBA" id="ARBA00004651"/>
    </source>
</evidence>